<feature type="compositionally biased region" description="Basic and acidic residues" evidence="1">
    <location>
        <begin position="61"/>
        <end position="78"/>
    </location>
</feature>
<evidence type="ECO:0000256" key="1">
    <source>
        <dbReference type="SAM" id="MobiDB-lite"/>
    </source>
</evidence>
<dbReference type="GeneID" id="64662596"/>
<accession>A0AAD4DTE8</accession>
<dbReference type="RefSeq" id="XP_041218983.1">
    <property type="nucleotide sequence ID" value="XM_041368298.1"/>
</dbReference>
<organism evidence="2 3">
    <name type="scientific">Suillus fuscotomentosus</name>
    <dbReference type="NCBI Taxonomy" id="1912939"/>
    <lineage>
        <taxon>Eukaryota</taxon>
        <taxon>Fungi</taxon>
        <taxon>Dikarya</taxon>
        <taxon>Basidiomycota</taxon>
        <taxon>Agaricomycotina</taxon>
        <taxon>Agaricomycetes</taxon>
        <taxon>Agaricomycetidae</taxon>
        <taxon>Boletales</taxon>
        <taxon>Suillineae</taxon>
        <taxon>Suillaceae</taxon>
        <taxon>Suillus</taxon>
    </lineage>
</organism>
<gene>
    <name evidence="2" type="ORF">F5891DRAFT_1196452</name>
</gene>
<feature type="region of interest" description="Disordered" evidence="1">
    <location>
        <begin position="282"/>
        <end position="313"/>
    </location>
</feature>
<dbReference type="Proteomes" id="UP001195769">
    <property type="component" value="Unassembled WGS sequence"/>
</dbReference>
<sequence length="313" mass="35147">MANSPPSPVQSCSPHLPLSPVEMSSPTIPSSPDSLGQSDMTLCNSSLQSGLSPNMMNSSLRIERDGASKPADVKESLFSRHGKRSQSLSPQQHFARKKPSRTSLPYPTNPAPLELRYAAWVMNLKFQSEFPLEATKKFEEQLESGLSQMTTSTLYRGYKAKLATREVARQCMLLTMWEIEEAERHSIFLDGIHAENEERFKLAEWELQCFRKIFSQRGQAELGDDRNYLQAVYQDESEALRIISTQTDQVAKLLSVRVRKAFLKSPEVFPMYPITFSCLSNEEPSDSSDESCHVDDSDLDSEASCEGSEQSTT</sequence>
<evidence type="ECO:0000313" key="3">
    <source>
        <dbReference type="Proteomes" id="UP001195769"/>
    </source>
</evidence>
<proteinExistence type="predicted"/>
<reference evidence="2" key="1">
    <citation type="journal article" date="2020" name="New Phytol.">
        <title>Comparative genomics reveals dynamic genome evolution in host specialist ectomycorrhizal fungi.</title>
        <authorList>
            <person name="Lofgren L.A."/>
            <person name="Nguyen N.H."/>
            <person name="Vilgalys R."/>
            <person name="Ruytinx J."/>
            <person name="Liao H.L."/>
            <person name="Branco S."/>
            <person name="Kuo A."/>
            <person name="LaButti K."/>
            <person name="Lipzen A."/>
            <person name="Andreopoulos W."/>
            <person name="Pangilinan J."/>
            <person name="Riley R."/>
            <person name="Hundley H."/>
            <person name="Na H."/>
            <person name="Barry K."/>
            <person name="Grigoriev I.V."/>
            <person name="Stajich J.E."/>
            <person name="Kennedy P.G."/>
        </authorList>
    </citation>
    <scope>NUCLEOTIDE SEQUENCE</scope>
    <source>
        <strain evidence="2">FC203</strain>
    </source>
</reference>
<evidence type="ECO:0000313" key="2">
    <source>
        <dbReference type="EMBL" id="KAG1893407.1"/>
    </source>
</evidence>
<name>A0AAD4DTE8_9AGAM</name>
<feature type="region of interest" description="Disordered" evidence="1">
    <location>
        <begin position="1"/>
        <end position="107"/>
    </location>
</feature>
<keyword evidence="3" id="KW-1185">Reference proteome</keyword>
<comment type="caution">
    <text evidence="2">The sequence shown here is derived from an EMBL/GenBank/DDBJ whole genome shotgun (WGS) entry which is preliminary data.</text>
</comment>
<feature type="compositionally biased region" description="Polar residues" evidence="1">
    <location>
        <begin position="22"/>
        <end position="60"/>
    </location>
</feature>
<dbReference type="EMBL" id="JABBWK010000100">
    <property type="protein sequence ID" value="KAG1893407.1"/>
    <property type="molecule type" value="Genomic_DNA"/>
</dbReference>
<dbReference type="AlphaFoldDB" id="A0AAD4DTE8"/>
<protein>
    <submittedName>
        <fullName evidence="2">Uncharacterized protein</fullName>
    </submittedName>
</protein>